<evidence type="ECO:0000313" key="2">
    <source>
        <dbReference type="EMBL" id="GAA2199826.1"/>
    </source>
</evidence>
<keyword evidence="1" id="KW-0472">Membrane</keyword>
<accession>A0ABN3BSD3</accession>
<dbReference type="EMBL" id="BAAAOQ010000016">
    <property type="protein sequence ID" value="GAA2199826.1"/>
    <property type="molecule type" value="Genomic_DNA"/>
</dbReference>
<evidence type="ECO:0000313" key="3">
    <source>
        <dbReference type="Proteomes" id="UP001501391"/>
    </source>
</evidence>
<proteinExistence type="predicted"/>
<evidence type="ECO:0000256" key="1">
    <source>
        <dbReference type="SAM" id="Phobius"/>
    </source>
</evidence>
<dbReference type="Proteomes" id="UP001501391">
    <property type="component" value="Unassembled WGS sequence"/>
</dbReference>
<protein>
    <submittedName>
        <fullName evidence="2">Uncharacterized protein</fullName>
    </submittedName>
</protein>
<sequence>MIRFLAGLAAAVVAGGITRLFTTSVPWLLLVGLAAAAVVWFGQYGVRAVADALEDVF</sequence>
<reference evidence="2 3" key="1">
    <citation type="journal article" date="2019" name="Int. J. Syst. Evol. Microbiol.">
        <title>The Global Catalogue of Microorganisms (GCM) 10K type strain sequencing project: providing services to taxonomists for standard genome sequencing and annotation.</title>
        <authorList>
            <consortium name="The Broad Institute Genomics Platform"/>
            <consortium name="The Broad Institute Genome Sequencing Center for Infectious Disease"/>
            <person name="Wu L."/>
            <person name="Ma J."/>
        </authorList>
    </citation>
    <scope>NUCLEOTIDE SEQUENCE [LARGE SCALE GENOMIC DNA]</scope>
    <source>
        <strain evidence="2 3">JCM 14924</strain>
    </source>
</reference>
<keyword evidence="1" id="KW-0812">Transmembrane</keyword>
<gene>
    <name evidence="2" type="ORF">GCM10009787_48340</name>
</gene>
<feature type="transmembrane region" description="Helical" evidence="1">
    <location>
        <begin position="25"/>
        <end position="42"/>
    </location>
</feature>
<keyword evidence="1" id="KW-1133">Transmembrane helix</keyword>
<comment type="caution">
    <text evidence="2">The sequence shown here is derived from an EMBL/GenBank/DDBJ whole genome shotgun (WGS) entry which is preliminary data.</text>
</comment>
<dbReference type="RefSeq" id="WP_158103138.1">
    <property type="nucleotide sequence ID" value="NZ_BAAAOQ010000016.1"/>
</dbReference>
<organism evidence="2 3">
    <name type="scientific">Streptomyces bangladeshensis</name>
    <dbReference type="NCBI Taxonomy" id="295352"/>
    <lineage>
        <taxon>Bacteria</taxon>
        <taxon>Bacillati</taxon>
        <taxon>Actinomycetota</taxon>
        <taxon>Actinomycetes</taxon>
        <taxon>Kitasatosporales</taxon>
        <taxon>Streptomycetaceae</taxon>
        <taxon>Streptomyces</taxon>
    </lineage>
</organism>
<name>A0ABN3BSD3_9ACTN</name>
<keyword evidence="3" id="KW-1185">Reference proteome</keyword>